<proteinExistence type="predicted"/>
<evidence type="ECO:0000313" key="1">
    <source>
        <dbReference type="EMBL" id="GAA0576655.1"/>
    </source>
</evidence>
<dbReference type="RefSeq" id="WP_166936410.1">
    <property type="nucleotide sequence ID" value="NZ_BAAADD010000007.1"/>
</dbReference>
<sequence>MNSVGPMRTAVQIAVPQAQVQTQQAPSDFMLEAAVQRVATLLYMRSRFEVPPDVIDMGGGLFNVVV</sequence>
<gene>
    <name evidence="1" type="ORF">GCM10008942_26900</name>
</gene>
<evidence type="ECO:0000313" key="2">
    <source>
        <dbReference type="Proteomes" id="UP001499951"/>
    </source>
</evidence>
<comment type="caution">
    <text evidence="1">The sequence shown here is derived from an EMBL/GenBank/DDBJ whole genome shotgun (WGS) entry which is preliminary data.</text>
</comment>
<dbReference type="Proteomes" id="UP001499951">
    <property type="component" value="Unassembled WGS sequence"/>
</dbReference>
<organism evidence="1 2">
    <name type="scientific">Rhizomicrobium electricum</name>
    <dbReference type="NCBI Taxonomy" id="480070"/>
    <lineage>
        <taxon>Bacteria</taxon>
        <taxon>Pseudomonadati</taxon>
        <taxon>Pseudomonadota</taxon>
        <taxon>Alphaproteobacteria</taxon>
        <taxon>Micropepsales</taxon>
        <taxon>Micropepsaceae</taxon>
        <taxon>Rhizomicrobium</taxon>
    </lineage>
</organism>
<accession>A0ABP3PVD5</accession>
<dbReference type="EMBL" id="BAAADD010000007">
    <property type="protein sequence ID" value="GAA0576655.1"/>
    <property type="molecule type" value="Genomic_DNA"/>
</dbReference>
<name>A0ABP3PVD5_9PROT</name>
<protein>
    <submittedName>
        <fullName evidence="1">Uncharacterized protein</fullName>
    </submittedName>
</protein>
<reference evidence="2" key="1">
    <citation type="journal article" date="2019" name="Int. J. Syst. Evol. Microbiol.">
        <title>The Global Catalogue of Microorganisms (GCM) 10K type strain sequencing project: providing services to taxonomists for standard genome sequencing and annotation.</title>
        <authorList>
            <consortium name="The Broad Institute Genomics Platform"/>
            <consortium name="The Broad Institute Genome Sequencing Center for Infectious Disease"/>
            <person name="Wu L."/>
            <person name="Ma J."/>
        </authorList>
    </citation>
    <scope>NUCLEOTIDE SEQUENCE [LARGE SCALE GENOMIC DNA]</scope>
    <source>
        <strain evidence="2">JCM 15089</strain>
    </source>
</reference>
<keyword evidence="2" id="KW-1185">Reference proteome</keyword>